<evidence type="ECO:0000256" key="2">
    <source>
        <dbReference type="ARBA" id="ARBA00022989"/>
    </source>
</evidence>
<comment type="caution">
    <text evidence="6">The sequence shown here is derived from an EMBL/GenBank/DDBJ whole genome shotgun (WGS) entry which is preliminary data.</text>
</comment>
<dbReference type="InterPro" id="IPR036259">
    <property type="entry name" value="MFS_trans_sf"/>
</dbReference>
<feature type="transmembrane region" description="Helical" evidence="4">
    <location>
        <begin position="57"/>
        <end position="82"/>
    </location>
</feature>
<protein>
    <submittedName>
        <fullName evidence="6">MFS transporter</fullName>
    </submittedName>
</protein>
<dbReference type="AlphaFoldDB" id="A0A8J3ECF2"/>
<organism evidence="6 7">
    <name type="scientific">Caldovatus sediminis</name>
    <dbReference type="NCBI Taxonomy" id="2041189"/>
    <lineage>
        <taxon>Bacteria</taxon>
        <taxon>Pseudomonadati</taxon>
        <taxon>Pseudomonadota</taxon>
        <taxon>Alphaproteobacteria</taxon>
        <taxon>Acetobacterales</taxon>
        <taxon>Roseomonadaceae</taxon>
        <taxon>Caldovatus</taxon>
    </lineage>
</organism>
<feature type="transmembrane region" description="Helical" evidence="4">
    <location>
        <begin position="89"/>
        <end position="110"/>
    </location>
</feature>
<feature type="transmembrane region" description="Helical" evidence="4">
    <location>
        <begin position="21"/>
        <end position="45"/>
    </location>
</feature>
<dbReference type="PANTHER" id="PTHR11360">
    <property type="entry name" value="MONOCARBOXYLATE TRANSPORTER"/>
    <property type="match status" value="1"/>
</dbReference>
<keyword evidence="3 4" id="KW-0472">Membrane</keyword>
<feature type="transmembrane region" description="Helical" evidence="4">
    <location>
        <begin position="227"/>
        <end position="246"/>
    </location>
</feature>
<dbReference type="Proteomes" id="UP000597507">
    <property type="component" value="Unassembled WGS sequence"/>
</dbReference>
<evidence type="ECO:0000256" key="4">
    <source>
        <dbReference type="SAM" id="Phobius"/>
    </source>
</evidence>
<accession>A0A8J3ECF2</accession>
<dbReference type="PANTHER" id="PTHR11360:SF290">
    <property type="entry name" value="MONOCARBOXYLATE MFS PERMEASE"/>
    <property type="match status" value="1"/>
</dbReference>
<dbReference type="SUPFAM" id="SSF103473">
    <property type="entry name" value="MFS general substrate transporter"/>
    <property type="match status" value="1"/>
</dbReference>
<evidence type="ECO:0000256" key="1">
    <source>
        <dbReference type="ARBA" id="ARBA00022692"/>
    </source>
</evidence>
<dbReference type="InterPro" id="IPR020846">
    <property type="entry name" value="MFS_dom"/>
</dbReference>
<feature type="transmembrane region" description="Helical" evidence="4">
    <location>
        <begin position="116"/>
        <end position="135"/>
    </location>
</feature>
<name>A0A8J3ECF2_9PROT</name>
<feature type="transmembrane region" description="Helical" evidence="4">
    <location>
        <begin position="352"/>
        <end position="375"/>
    </location>
</feature>
<evidence type="ECO:0000313" key="6">
    <source>
        <dbReference type="EMBL" id="GGG33853.1"/>
    </source>
</evidence>
<gene>
    <name evidence="6" type="ORF">GCM10010964_22220</name>
</gene>
<proteinExistence type="predicted"/>
<dbReference type="Pfam" id="PF07690">
    <property type="entry name" value="MFS_1"/>
    <property type="match status" value="1"/>
</dbReference>
<feature type="transmembrane region" description="Helical" evidence="4">
    <location>
        <begin position="178"/>
        <end position="198"/>
    </location>
</feature>
<feature type="transmembrane region" description="Helical" evidence="4">
    <location>
        <begin position="147"/>
        <end position="166"/>
    </location>
</feature>
<evidence type="ECO:0000256" key="3">
    <source>
        <dbReference type="ARBA" id="ARBA00023136"/>
    </source>
</evidence>
<dbReference type="GO" id="GO:0022857">
    <property type="term" value="F:transmembrane transporter activity"/>
    <property type="evidence" value="ECO:0007669"/>
    <property type="project" value="InterPro"/>
</dbReference>
<feature type="domain" description="Major facilitator superfamily (MFS) profile" evidence="5">
    <location>
        <begin position="22"/>
        <end position="408"/>
    </location>
</feature>
<dbReference type="InterPro" id="IPR011701">
    <property type="entry name" value="MFS"/>
</dbReference>
<reference evidence="6 7" key="1">
    <citation type="journal article" date="2014" name="Int. J. Syst. Evol. Microbiol.">
        <title>Complete genome sequence of Corynebacterium casei LMG S-19264T (=DSM 44701T), isolated from a smear-ripened cheese.</title>
        <authorList>
            <consortium name="US DOE Joint Genome Institute (JGI-PGF)"/>
            <person name="Walter F."/>
            <person name="Albersmeier A."/>
            <person name="Kalinowski J."/>
            <person name="Ruckert C."/>
        </authorList>
    </citation>
    <scope>NUCLEOTIDE SEQUENCE [LARGE SCALE GENOMIC DNA]</scope>
    <source>
        <strain evidence="6 7">CGMCC 1.16330</strain>
    </source>
</reference>
<sequence>MPPQRAADEDAPRSIETRASWLVAWTILAILATAYGAPLVVVVALKPIAADLGDARAVPSLASSATFLGAGAGGILMGWIAGRIGVRRVAPFGAAMIAAGLALASLGAAWQLLLGYGLLAGVLGIGALFAPLLTYVTHWFDRRRGTALALVSSGQYVAGVVWPAILERAVAIFGWQRTMLGFGLLIAAVIAPLAALVLRPPPLPAAGAPGAANEPRRGEKVLGLPPNLALALMALAAFLCCVPMAMPAAHLVAFCSDLGISPARGAAMLSLLLLAAFLARQFWGWVADRIGGLSTVLLGSSAQVVAMGLFLSTEDEATLFAVSAIYGLGFAGIIPSYVLAVRELFPAAEAPWRVPVLLFLGLGGMAFGAWLGGALHDRYGYYAPAFVAGIASNLLNLAIVGFLVSRRGIGRLPRPAIA</sequence>
<evidence type="ECO:0000259" key="5">
    <source>
        <dbReference type="PROSITE" id="PS50850"/>
    </source>
</evidence>
<dbReference type="InterPro" id="IPR050327">
    <property type="entry name" value="Proton-linked_MCT"/>
</dbReference>
<dbReference type="Gene3D" id="1.20.1250.20">
    <property type="entry name" value="MFS general substrate transporter like domains"/>
    <property type="match status" value="2"/>
</dbReference>
<keyword evidence="7" id="KW-1185">Reference proteome</keyword>
<feature type="transmembrane region" description="Helical" evidence="4">
    <location>
        <begin position="290"/>
        <end position="311"/>
    </location>
</feature>
<keyword evidence="2 4" id="KW-1133">Transmembrane helix</keyword>
<keyword evidence="1 4" id="KW-0812">Transmembrane</keyword>
<dbReference type="EMBL" id="BMKS01000005">
    <property type="protein sequence ID" value="GGG33853.1"/>
    <property type="molecule type" value="Genomic_DNA"/>
</dbReference>
<evidence type="ECO:0000313" key="7">
    <source>
        <dbReference type="Proteomes" id="UP000597507"/>
    </source>
</evidence>
<dbReference type="PROSITE" id="PS50850">
    <property type="entry name" value="MFS"/>
    <property type="match status" value="1"/>
</dbReference>
<feature type="transmembrane region" description="Helical" evidence="4">
    <location>
        <begin position="381"/>
        <end position="404"/>
    </location>
</feature>
<feature type="transmembrane region" description="Helical" evidence="4">
    <location>
        <begin position="266"/>
        <end position="283"/>
    </location>
</feature>
<feature type="transmembrane region" description="Helical" evidence="4">
    <location>
        <begin position="317"/>
        <end position="340"/>
    </location>
</feature>
<dbReference type="RefSeq" id="WP_188900097.1">
    <property type="nucleotide sequence ID" value="NZ_BMKS01000005.1"/>
</dbReference>